<reference evidence="19" key="3">
    <citation type="submission" date="2025-09" db="UniProtKB">
        <authorList>
            <consortium name="Ensembl"/>
        </authorList>
    </citation>
    <scope>IDENTIFICATION</scope>
</reference>
<keyword evidence="14" id="KW-0206">Cytoskeleton</keyword>
<dbReference type="InterPro" id="IPR024743">
    <property type="entry name" value="Dynein_HC_stalk"/>
</dbReference>
<dbReference type="Pfam" id="PF12781">
    <property type="entry name" value="AAA_9"/>
    <property type="match status" value="1"/>
</dbReference>
<keyword evidence="13" id="KW-0505">Motor protein</keyword>
<dbReference type="Pfam" id="PF17857">
    <property type="entry name" value="AAA_lid_1"/>
    <property type="match status" value="1"/>
</dbReference>
<evidence type="ECO:0000256" key="17">
    <source>
        <dbReference type="SAM" id="Phobius"/>
    </source>
</evidence>
<dbReference type="Pfam" id="PF18199">
    <property type="entry name" value="Dynein_C"/>
    <property type="match status" value="1"/>
</dbReference>
<dbReference type="Pfam" id="PF08393">
    <property type="entry name" value="DHC_N2"/>
    <property type="match status" value="1"/>
</dbReference>
<dbReference type="Pfam" id="PF17852">
    <property type="entry name" value="Dynein_AAA_lid"/>
    <property type="match status" value="1"/>
</dbReference>
<dbReference type="FunFam" id="1.20.920.30:FF:000005">
    <property type="entry name" value="Dynein, axonemal, heavy chain 2"/>
    <property type="match status" value="1"/>
</dbReference>
<gene>
    <name evidence="19" type="primary">DNAH1</name>
</gene>
<dbReference type="GO" id="GO:0051959">
    <property type="term" value="F:dynein light intermediate chain binding"/>
    <property type="evidence" value="ECO:0007669"/>
    <property type="project" value="InterPro"/>
</dbReference>
<evidence type="ECO:0000313" key="19">
    <source>
        <dbReference type="Ensembl" id="ENSMGAP00000025384.1"/>
    </source>
</evidence>
<keyword evidence="15" id="KW-0966">Cell projection</keyword>
<evidence type="ECO:0000256" key="14">
    <source>
        <dbReference type="ARBA" id="ARBA00023212"/>
    </source>
</evidence>
<evidence type="ECO:0000256" key="12">
    <source>
        <dbReference type="ARBA" id="ARBA00023069"/>
    </source>
</evidence>
<dbReference type="Gene3D" id="3.40.50.300">
    <property type="entry name" value="P-loop containing nucleotide triphosphate hydrolases"/>
    <property type="match status" value="5"/>
</dbReference>
<name>A0A803Y0T7_MELGA</name>
<proteinExistence type="inferred from homology"/>
<dbReference type="InterPro" id="IPR041228">
    <property type="entry name" value="Dynein_C"/>
</dbReference>
<evidence type="ECO:0000256" key="6">
    <source>
        <dbReference type="ARBA" id="ARBA00022737"/>
    </source>
</evidence>
<organism evidence="19 20">
    <name type="scientific">Meleagris gallopavo</name>
    <name type="common">Wild turkey</name>
    <dbReference type="NCBI Taxonomy" id="9103"/>
    <lineage>
        <taxon>Eukaryota</taxon>
        <taxon>Metazoa</taxon>
        <taxon>Chordata</taxon>
        <taxon>Craniata</taxon>
        <taxon>Vertebrata</taxon>
        <taxon>Euteleostomi</taxon>
        <taxon>Archelosauria</taxon>
        <taxon>Archosauria</taxon>
        <taxon>Dinosauria</taxon>
        <taxon>Saurischia</taxon>
        <taxon>Theropoda</taxon>
        <taxon>Coelurosauria</taxon>
        <taxon>Aves</taxon>
        <taxon>Neognathae</taxon>
        <taxon>Galloanserae</taxon>
        <taxon>Galliformes</taxon>
        <taxon>Phasianidae</taxon>
        <taxon>Meleagridinae</taxon>
        <taxon>Meleagris</taxon>
    </lineage>
</organism>
<dbReference type="FunFam" id="1.20.140.100:FF:000004">
    <property type="entry name" value="Dynein axonemal heavy chain 6"/>
    <property type="match status" value="1"/>
</dbReference>
<evidence type="ECO:0000256" key="8">
    <source>
        <dbReference type="ARBA" id="ARBA00022840"/>
    </source>
</evidence>
<evidence type="ECO:0000256" key="2">
    <source>
        <dbReference type="ARBA" id="ARBA00004430"/>
    </source>
</evidence>
<dbReference type="InterPro" id="IPR043160">
    <property type="entry name" value="Dynein_C_barrel"/>
</dbReference>
<dbReference type="Gene3D" id="1.10.287.2620">
    <property type="match status" value="1"/>
</dbReference>
<dbReference type="InterPro" id="IPR004273">
    <property type="entry name" value="Dynein_heavy_D6_P-loop"/>
</dbReference>
<keyword evidence="4" id="KW-0963">Cytoplasm</keyword>
<dbReference type="GO" id="GO:0005524">
    <property type="term" value="F:ATP binding"/>
    <property type="evidence" value="ECO:0007669"/>
    <property type="project" value="UniProtKB-KW"/>
</dbReference>
<evidence type="ECO:0000313" key="20">
    <source>
        <dbReference type="Proteomes" id="UP000001645"/>
    </source>
</evidence>
<reference evidence="19 20" key="1">
    <citation type="journal article" date="2010" name="PLoS Biol.">
        <title>Multi-platform next-generation sequencing of the domestic turkey (Meleagris gallopavo): genome assembly and analysis.</title>
        <authorList>
            <person name="Dalloul R.A."/>
            <person name="Long J.A."/>
            <person name="Zimin A.V."/>
            <person name="Aslam L."/>
            <person name="Beal K."/>
            <person name="Blomberg L.A."/>
            <person name="Bouffard P."/>
            <person name="Burt D.W."/>
            <person name="Crasta O."/>
            <person name="Crooijmans R.P."/>
            <person name="Cooper K."/>
            <person name="Coulombe R.A."/>
            <person name="De S."/>
            <person name="Delany M.E."/>
            <person name="Dodgson J.B."/>
            <person name="Dong J.J."/>
            <person name="Evans C."/>
            <person name="Frederickson K.M."/>
            <person name="Flicek P."/>
            <person name="Florea L."/>
            <person name="Folkerts O."/>
            <person name="Groenen M.A."/>
            <person name="Harkins T.T."/>
            <person name="Herrero J."/>
            <person name="Hoffmann S."/>
            <person name="Megens H.J."/>
            <person name="Jiang A."/>
            <person name="de Jong P."/>
            <person name="Kaiser P."/>
            <person name="Kim H."/>
            <person name="Kim K.W."/>
            <person name="Kim S."/>
            <person name="Langenberger D."/>
            <person name="Lee M.K."/>
            <person name="Lee T."/>
            <person name="Mane S."/>
            <person name="Marcais G."/>
            <person name="Marz M."/>
            <person name="McElroy A.P."/>
            <person name="Modise T."/>
            <person name="Nefedov M."/>
            <person name="Notredame C."/>
            <person name="Paton I.R."/>
            <person name="Payne W.S."/>
            <person name="Pertea G."/>
            <person name="Prickett D."/>
            <person name="Puiu D."/>
            <person name="Qioa D."/>
            <person name="Raineri E."/>
            <person name="Ruffier M."/>
            <person name="Salzberg S.L."/>
            <person name="Schatz M.C."/>
            <person name="Scheuring C."/>
            <person name="Schmidt C.J."/>
            <person name="Schroeder S."/>
            <person name="Searle S.M."/>
            <person name="Smith E.J."/>
            <person name="Smith J."/>
            <person name="Sonstegard T.S."/>
            <person name="Stadler P.F."/>
            <person name="Tafer H."/>
            <person name="Tu Z.J."/>
            <person name="Van Tassell C.P."/>
            <person name="Vilella A.J."/>
            <person name="Williams K.P."/>
            <person name="Yorke J.A."/>
            <person name="Zhang L."/>
            <person name="Zhang H.B."/>
            <person name="Zhang X."/>
            <person name="Zhang Y."/>
            <person name="Reed K.M."/>
        </authorList>
    </citation>
    <scope>NUCLEOTIDE SEQUENCE [LARGE SCALE GENOMIC DNA]</scope>
</reference>
<dbReference type="GeneTree" id="ENSGT00940000154791"/>
<dbReference type="GO" id="GO:0005874">
    <property type="term" value="C:microtubule"/>
    <property type="evidence" value="ECO:0007669"/>
    <property type="project" value="UniProtKB-KW"/>
</dbReference>
<dbReference type="SUPFAM" id="SSF52540">
    <property type="entry name" value="P-loop containing nucleoside triphosphate hydrolases"/>
    <property type="match status" value="3"/>
</dbReference>
<dbReference type="InterPro" id="IPR035699">
    <property type="entry name" value="AAA_6"/>
</dbReference>
<dbReference type="Gene3D" id="3.10.490.20">
    <property type="match status" value="1"/>
</dbReference>
<dbReference type="InterPro" id="IPR024317">
    <property type="entry name" value="Dynein_heavy_chain_D4_dom"/>
</dbReference>
<dbReference type="InterPro" id="IPR042228">
    <property type="entry name" value="Dynein_linker_3"/>
</dbReference>
<dbReference type="FunFam" id="1.20.920.20:FF:000006">
    <property type="entry name" value="Dynein, axonemal, heavy chain 6"/>
    <property type="match status" value="1"/>
</dbReference>
<dbReference type="InterPro" id="IPR042219">
    <property type="entry name" value="AAA_lid_11_sf"/>
</dbReference>
<dbReference type="Gene3D" id="1.10.8.710">
    <property type="match status" value="1"/>
</dbReference>
<dbReference type="InterPro" id="IPR027417">
    <property type="entry name" value="P-loop_NTPase"/>
</dbReference>
<dbReference type="Gene3D" id="1.20.920.20">
    <property type="match status" value="1"/>
</dbReference>
<dbReference type="InterPro" id="IPR041658">
    <property type="entry name" value="AAA_lid_11"/>
</dbReference>
<evidence type="ECO:0000256" key="15">
    <source>
        <dbReference type="ARBA" id="ARBA00023273"/>
    </source>
</evidence>
<feature type="coiled-coil region" evidence="16">
    <location>
        <begin position="1696"/>
        <end position="1759"/>
    </location>
</feature>
<feature type="coiled-coil region" evidence="16">
    <location>
        <begin position="1913"/>
        <end position="1968"/>
    </location>
</feature>
<dbReference type="FunFam" id="1.20.1270.280:FF:000001">
    <property type="entry name" value="dynein heavy chain 7, axonemal"/>
    <property type="match status" value="1"/>
</dbReference>
<evidence type="ECO:0000256" key="1">
    <source>
        <dbReference type="ARBA" id="ARBA00004230"/>
    </source>
</evidence>
<dbReference type="GO" id="GO:0005930">
    <property type="term" value="C:axoneme"/>
    <property type="evidence" value="ECO:0007669"/>
    <property type="project" value="UniProtKB-SubCell"/>
</dbReference>
<dbReference type="InterPro" id="IPR043157">
    <property type="entry name" value="Dynein_AAA1S"/>
</dbReference>
<dbReference type="Bgee" id="ENSMGAG00000003422">
    <property type="expression patterns" value="Expressed in ovary"/>
</dbReference>
<keyword evidence="17" id="KW-0472">Membrane</keyword>
<dbReference type="PANTHER" id="PTHR22878">
    <property type="entry name" value="DYNEIN HEAVY CHAIN 6, AXONEMAL-LIKE-RELATED"/>
    <property type="match status" value="1"/>
</dbReference>
<evidence type="ECO:0000256" key="9">
    <source>
        <dbReference type="ARBA" id="ARBA00022846"/>
    </source>
</evidence>
<dbReference type="Gene3D" id="1.20.1270.280">
    <property type="match status" value="1"/>
</dbReference>
<dbReference type="Gene3D" id="1.10.8.720">
    <property type="entry name" value="Region D6 of dynein motor"/>
    <property type="match status" value="1"/>
</dbReference>
<dbReference type="InterPro" id="IPR026983">
    <property type="entry name" value="DHC"/>
</dbReference>
<dbReference type="Pfam" id="PF12777">
    <property type="entry name" value="MT"/>
    <property type="match status" value="1"/>
</dbReference>
<dbReference type="FunFam" id="1.10.287.2620:FF:000001">
    <property type="entry name" value="Cytoplasmic dynein heavy chain 1"/>
    <property type="match status" value="1"/>
</dbReference>
<comment type="similarity">
    <text evidence="3">Belongs to the dynein heavy chain family.</text>
</comment>
<feature type="domain" description="AAA+ ATPase" evidence="18">
    <location>
        <begin position="1095"/>
        <end position="1244"/>
    </location>
</feature>
<dbReference type="OrthoDB" id="447173at2759"/>
<dbReference type="GO" id="GO:0031514">
    <property type="term" value="C:motile cilium"/>
    <property type="evidence" value="ECO:0007669"/>
    <property type="project" value="UniProtKB-SubCell"/>
</dbReference>
<dbReference type="Proteomes" id="UP000001645">
    <property type="component" value="Chromosome 14"/>
</dbReference>
<dbReference type="SMART" id="SM00382">
    <property type="entry name" value="AAA"/>
    <property type="match status" value="2"/>
</dbReference>
<dbReference type="InterPro" id="IPR003593">
    <property type="entry name" value="AAA+_ATPase"/>
</dbReference>
<dbReference type="GO" id="GO:0008569">
    <property type="term" value="F:minus-end-directed microtubule motor activity"/>
    <property type="evidence" value="ECO:0007669"/>
    <property type="project" value="InterPro"/>
</dbReference>
<dbReference type="Gene3D" id="1.10.8.1220">
    <property type="match status" value="1"/>
</dbReference>
<dbReference type="FunFam" id="1.10.8.720:FF:000001">
    <property type="entry name" value="dynein heavy chain 7, axonemal"/>
    <property type="match status" value="1"/>
</dbReference>
<dbReference type="FunFam" id="3.40.50.300:FF:002141">
    <property type="entry name" value="Dynein heavy chain"/>
    <property type="match status" value="1"/>
</dbReference>
<dbReference type="Pfam" id="PF12774">
    <property type="entry name" value="AAA_6"/>
    <property type="match status" value="1"/>
</dbReference>
<keyword evidence="8" id="KW-0067">ATP-binding</keyword>
<evidence type="ECO:0000256" key="10">
    <source>
        <dbReference type="ARBA" id="ARBA00023017"/>
    </source>
</evidence>
<dbReference type="Pfam" id="PF12775">
    <property type="entry name" value="AAA_7"/>
    <property type="match status" value="1"/>
</dbReference>
<accession>A0A803Y0T7</accession>
<evidence type="ECO:0000256" key="3">
    <source>
        <dbReference type="ARBA" id="ARBA00008887"/>
    </source>
</evidence>
<evidence type="ECO:0000256" key="4">
    <source>
        <dbReference type="ARBA" id="ARBA00022490"/>
    </source>
</evidence>
<evidence type="ECO:0000256" key="13">
    <source>
        <dbReference type="ARBA" id="ARBA00023175"/>
    </source>
</evidence>
<dbReference type="FunFam" id="1.10.8.1220:FF:000001">
    <property type="entry name" value="Dynein axonemal heavy chain 5"/>
    <property type="match status" value="1"/>
</dbReference>
<dbReference type="Pfam" id="PF03028">
    <property type="entry name" value="Dynein_heavy"/>
    <property type="match status" value="1"/>
</dbReference>
<dbReference type="Gene3D" id="1.20.58.1120">
    <property type="match status" value="1"/>
</dbReference>
<evidence type="ECO:0000259" key="18">
    <source>
        <dbReference type="SMART" id="SM00382"/>
    </source>
</evidence>
<dbReference type="FunFam" id="1.20.58.1120:FF:000005">
    <property type="entry name" value="Dynein, axonemal, heavy chain 12"/>
    <property type="match status" value="1"/>
</dbReference>
<sequence>DAARSVGHSLELVLKSTRWLRLKYILQKLRQLPRMLLLLMVFFLILFLKACQGVAMEFRDKIEEFRQYVPLIQGLNNPGMRSRHWEMLSEDTNMDIKLDSDLTLRRCLDMNLQDHIESITKVAEIAGKEYAIENMESEWSSVSFAVSLYKDTGTFILKNTDEASQLLDDHIVMIQSMSFSPFKKPFEDRMNTWENKLKMTQVLEWLNCQCSWLYLEPIFRSEDIKRQLPVESERFQMMDTDWRIIMKNVMSLCPDPALLENLQKCNKLLELVQKGLSEYLETKRGAFPRFYFLSDDELLEILSQTKDPTAVQPHLRKCFENIARLQFQEDLQITHMYSAEGEEVKLFAAIYPTDKVEDWLLEVEKSMKASVRDNIERSIGTPRTTWVLQWPGQVTIVGCQIFWTKEVSEALESGDLSSRLFPQLSTQLADLVAVVRGKLSKMQRAVMSALIVIEVHAKDVAAKLIEENVTSVNDFEWISQLRSYWTKGDLYIRAVNAEFVYGYEYLGNTGRLVITPLTDRCYLTLTGALHLKFGGAPAGPAGTGKTETTKELGKALAIQTVVFNCSDQLDFMAMGKFFKGLASSGAWACFDEFNRIDIEVLSVVAQQITTIQKAQQQRVDRFMFEGKEIPLVPSCAVFITMNPGYAGRTELPDNLKALFRPVAMMVPDYTMIAEISLYSFGFNEAKVLAKKITTTFKLLSEQLSTQDHYDFGMRAVKTVISTAGNLKKENPTMDEVNMLDLICLRAIRDANIPKFLEDDLKLFGGIVSDLFPKIKEQPVDYGILEEAIRKACIKKSLKDVDGEGRGSPQALSLGLVTRLCCYGAMAIYSLALLLLQCYEVLAAAMTSLQGQPAASGGNYEPVSYFVLNPKSITMGQLYGEFNLLTHEWTDGIFSSLIRQGTMATDTGKKWYMFDGPVDALWIENMNTVLDDNKKLCLSSGEIIKMTESMTMMFEVQDLAVASPATVSRCGMVYLEPSVLGLEPFTECWLQKLPDVMQPFSQQLASLFSRFLKVIYHAVTSDFCSLQPCLRTLFLFLCGFQGFRRAPQETAAHIQELIEPWFVFALIWSVGATGDSQGRVAFSTWLREKMAKEKVSKKKVLCIGPTGTGKTLTITDKLLKSLPLKYVSHFLTFSAHTSANQTQDLIDSKLEKRRRGVFGPPVGRYFIFFIDDLNMPTLETFGAQPPIELLRQWMDHQGWYDRKQIGTTQIFLVDINFVCAMGPPGGGRNAVTPRLTRHFNYLSFTEMDDGSKRTIFSNILGSWMGKFKSAFLPLVDATIYVYLTITSQLLPTPTKSHYTFNLRDLSKVFQGMLMAQPSNIKVSPDKHHLLRLWYHESCRVFCDRLVTKEDQTWFDNLMKSMMEELDTTFEEVVPSQPVLFGDFMEPGAHIKLYEEIDSQEKLKGVLEDYLEEYNQTNTAELKLELFMDAMQHICRISRILRQAPGNALLLGVGGSGRQSLTRLASLSLRAEYECFQIELSKNYGVTEWRDDVRKIMMKAGLESVPKTFLFVDTQIKNESFLEDINNLLNSGDVPNIYNPDDEEQIMTAMKPVVRELGLQPTKANLMAAYTGRVRSNIHMVLCMSPIGEVFRARLRQFPSLVNCCTIDWFNEWPAEALQCVAFSFLHENPHLSASTDTVDGMVGATQSTALICASSPLARHNYVTPKSYLDFLSIFCSLIGKKKQELKTAKNRMEGGLDKLLQTAEDVARMQEELESAPVLLRLSLLLQVDTAVAEETRTAVQAEEMKANAKAQRAQAIADDAQKDLAEALPALDSALASLRNLKKSDVTEVRAMQRPPLGVKMVIEAVCIMKEVKPKKVLGEKLGTKVDDYWEPGRGLLQDPGKFLDSLFKYDKDNIPDTVIKAIQPYIDSKEFQPAAISKVSKACTSICQWVRAMHKYHFAAKVVEPKRVRAWREAEEDLRATQQVLEEAKQRLKDVESGIAILQAKYNSCIAKKKELEMKCEQCQQRLGRAATLINSLADEKVRWQDTVENLDYKINNIAGDVLLAAGFVAYLGPFTVSMQCSLQWALLLSENNIPHTKEPNVISTLGDPVEIRSWQIAGLPNDTLSVENGVITQFSQRWTHYIDPQRQANKWIKNLEKVNHLEVAKLSDRDFLCSLENAITYGKPFLLENVGEELDPALEPILLKQTYKQQGRTVLKLGDSVIPYNEDFKLYITTNLSNPHYSPEISTKLTLINFTISPSGLEDQLLGQVVAEERPDLEEARNQLILSNAEMRQELKEIEDQILYRLSTSEGNPVDDLELIKVLEASKLKAGEIQAKMKVAEQTEEDINTTRLQYAPVAVRTQILYFCVSDLSSVDPMYQYSLEWFLNIFLMGISNSERERITNINDYITFSLYSSVCRSLFEKHKLMFAFLVCAQILINDGQIDMDEWRFLLSGGTIKEMQENPAPDWLNERAWGDILALSNLKNFSGFANDFAATRGADSATVPALLSAVLAGLLVLRCLRGDKITNAMQDFVALNLDRRFIEPQTADLSIVFRDSSATIPLVFVLSPGTDPAADLYKFAEEMKFSKKLSAISLGQGQGPRAEAMMHSAMEQGNWVFFQNCHLAPSWMPSLERLIEGINPNKDFRLWLTSLPSNRFPVSILQNSSKMTIEPPRGVKANLLKSYISFSDDFLNSCPKVTEFKSLLLSLCFFHGNMLERRKFGPLGFNIPYEFTDGDLRICISQLKMFLSEYADIPYKVLKYTAGEINYGGRVTDDWDRRCVMNILEDFYKPEYLFRPRSGAIPPQGYLQYIRSLPLNDSPELFGLHDNANITFAQKETFALLGAILQLQPKTFTLGGCSREELVEETANEILAKLPAPMDLQEVICKYPLLYEESMNTVLVQEVIRYNSLLEVIAQTLKDLLKALKGLVVMSSQLELMANSLYSNSVPTVWNTKAYPSLKPLASWVNDLVQRVEFLQKWISHGIPSVFWISGFFFPQAFLTGTLQNFARKSVISIDNISFSFKVRESDRFELSHPPSEGCYIYGLFLEGARWDTSAFQLAESRPKELYSEMAVIWLLPVANRKPPAAGIYLCPIYKTLTRAGTLSTTGHSTNYVIAVEIPTDKPEKHWIKRGTALICALDF</sequence>
<dbReference type="Pfam" id="PF18198">
    <property type="entry name" value="AAA_lid_11"/>
    <property type="match status" value="1"/>
</dbReference>
<dbReference type="InterPro" id="IPR041466">
    <property type="entry name" value="Dynein_AAA5_ext"/>
</dbReference>
<dbReference type="Gene3D" id="3.20.180.20">
    <property type="entry name" value="Dynein heavy chain, N-terminal domain 2"/>
    <property type="match status" value="1"/>
</dbReference>
<dbReference type="Ensembl" id="ENSMGAT00000033005.1">
    <property type="protein sequence ID" value="ENSMGAP00000025384.1"/>
    <property type="gene ID" value="ENSMGAG00000003422.3"/>
</dbReference>
<keyword evidence="20" id="KW-1185">Reference proteome</keyword>
<dbReference type="FunFam" id="3.40.50.300:FF:000362">
    <property type="entry name" value="Dynein, axonemal, heavy chain 6"/>
    <property type="match status" value="1"/>
</dbReference>
<dbReference type="InterPro" id="IPR013602">
    <property type="entry name" value="Dynein_heavy_linker"/>
</dbReference>
<dbReference type="Gene3D" id="6.10.140.1060">
    <property type="match status" value="1"/>
</dbReference>
<evidence type="ECO:0000256" key="16">
    <source>
        <dbReference type="SAM" id="Coils"/>
    </source>
</evidence>
<dbReference type="FunFam" id="3.40.50.300:FF:000223">
    <property type="entry name" value="Dynein heavy chain 3, axonemal"/>
    <property type="match status" value="1"/>
</dbReference>
<protein>
    <submittedName>
        <fullName evidence="19">Dynein axonemal heavy chain 1</fullName>
    </submittedName>
</protein>
<keyword evidence="17" id="KW-0812">Transmembrane</keyword>
<dbReference type="InterPro" id="IPR041589">
    <property type="entry name" value="DNAH3_AAA_lid_1"/>
</dbReference>
<dbReference type="InterPro" id="IPR035706">
    <property type="entry name" value="AAA_9"/>
</dbReference>
<evidence type="ECO:0000256" key="5">
    <source>
        <dbReference type="ARBA" id="ARBA00022701"/>
    </source>
</evidence>
<dbReference type="GO" id="GO:0030286">
    <property type="term" value="C:dynein complex"/>
    <property type="evidence" value="ECO:0007669"/>
    <property type="project" value="UniProtKB-KW"/>
</dbReference>
<keyword evidence="11 16" id="KW-0175">Coiled coil</keyword>
<keyword evidence="12" id="KW-0969">Cilium</keyword>
<keyword evidence="17" id="KW-1133">Transmembrane helix</keyword>
<dbReference type="GO" id="GO:0003341">
    <property type="term" value="P:cilium movement"/>
    <property type="evidence" value="ECO:0007669"/>
    <property type="project" value="UniProtKB-ARBA"/>
</dbReference>
<keyword evidence="7" id="KW-0547">Nucleotide-binding</keyword>
<dbReference type="PANTHER" id="PTHR22878:SF73">
    <property type="entry name" value="DYNEIN AXONEMAL HEAVY CHAIN 1"/>
    <property type="match status" value="1"/>
</dbReference>
<keyword evidence="9" id="KW-0282">Flagellum</keyword>
<reference evidence="19" key="2">
    <citation type="submission" date="2025-08" db="UniProtKB">
        <authorList>
            <consortium name="Ensembl"/>
        </authorList>
    </citation>
    <scope>IDENTIFICATION</scope>
</reference>
<dbReference type="FunFam" id="1.10.8.710:FF:000004">
    <property type="entry name" value="Dynein axonemal heavy chain 6"/>
    <property type="match status" value="1"/>
</dbReference>
<dbReference type="FunFam" id="3.10.490.20:FF:000001">
    <property type="entry name" value="dynein heavy chain 7, axonemal"/>
    <property type="match status" value="1"/>
</dbReference>
<feature type="transmembrane region" description="Helical" evidence="17">
    <location>
        <begin position="32"/>
        <end position="51"/>
    </location>
</feature>
<dbReference type="Pfam" id="PF12780">
    <property type="entry name" value="AAA_8"/>
    <property type="match status" value="1"/>
</dbReference>
<dbReference type="GO" id="GO:0045505">
    <property type="term" value="F:dynein intermediate chain binding"/>
    <property type="evidence" value="ECO:0007669"/>
    <property type="project" value="InterPro"/>
</dbReference>
<dbReference type="InterPro" id="IPR042222">
    <property type="entry name" value="Dynein_2_N"/>
</dbReference>
<evidence type="ECO:0000256" key="7">
    <source>
        <dbReference type="ARBA" id="ARBA00022741"/>
    </source>
</evidence>
<dbReference type="Gene3D" id="1.20.140.100">
    <property type="entry name" value="Dynein heavy chain, N-terminal domain 2"/>
    <property type="match status" value="1"/>
</dbReference>
<dbReference type="Gene3D" id="1.20.920.30">
    <property type="match status" value="1"/>
</dbReference>
<keyword evidence="10" id="KW-0243">Dynein</keyword>
<keyword evidence="6" id="KW-0677">Repeat</keyword>
<dbReference type="FunFam" id="3.40.50.300:FF:000044">
    <property type="entry name" value="Dynein heavy chain 5, axonemal"/>
    <property type="match status" value="1"/>
</dbReference>
<evidence type="ECO:0000256" key="11">
    <source>
        <dbReference type="ARBA" id="ARBA00023054"/>
    </source>
</evidence>
<feature type="domain" description="AAA+ ATPase" evidence="18">
    <location>
        <begin position="531"/>
        <end position="670"/>
    </location>
</feature>
<keyword evidence="5" id="KW-0493">Microtubule</keyword>
<dbReference type="FunFam" id="3.20.180.20:FF:000003">
    <property type="entry name" value="Dynein heavy chain 12, axonemal"/>
    <property type="match status" value="1"/>
</dbReference>
<comment type="subcellular location">
    <subcellularLocation>
        <location evidence="1">Cell projection</location>
        <location evidence="1">Cilium</location>
        <location evidence="1">Flagellum</location>
    </subcellularLocation>
    <subcellularLocation>
        <location evidence="2">Cytoplasm</location>
        <location evidence="2">Cytoskeleton</location>
        <location evidence="2">Cilium axoneme</location>
    </subcellularLocation>
</comment>